<keyword evidence="2" id="KW-1185">Reference proteome</keyword>
<sequence length="142" mass="15646">MLFKVFADELLTHQSSRRYLLRADTISSNCEKLFVCRSTDDDIVCVLEVISAHFILSVSNEKAFENFISRLCLHCDEDVTFPKLGLGPAMTLLLDPVVYSAPKMFQAHVLSLVSEAIGSGLSSDNLAPDFGFILNGISKICV</sequence>
<dbReference type="EMBL" id="CASHSV030000206">
    <property type="protein sequence ID" value="CAJ2652149.1"/>
    <property type="molecule type" value="Genomic_DNA"/>
</dbReference>
<evidence type="ECO:0000313" key="1">
    <source>
        <dbReference type="EMBL" id="CAJ2652149.1"/>
    </source>
</evidence>
<protein>
    <submittedName>
        <fullName evidence="1">Uncharacterized protein</fullName>
    </submittedName>
</protein>
<gene>
    <name evidence="1" type="ORF">MILVUS5_LOCUS19680</name>
</gene>
<dbReference type="Proteomes" id="UP001177021">
    <property type="component" value="Unassembled WGS sequence"/>
</dbReference>
<name>A0ACB0K7C1_TRIPR</name>
<comment type="caution">
    <text evidence="1">The sequence shown here is derived from an EMBL/GenBank/DDBJ whole genome shotgun (WGS) entry which is preliminary data.</text>
</comment>
<proteinExistence type="predicted"/>
<accession>A0ACB0K7C1</accession>
<evidence type="ECO:0000313" key="2">
    <source>
        <dbReference type="Proteomes" id="UP001177021"/>
    </source>
</evidence>
<reference evidence="1" key="1">
    <citation type="submission" date="2023-10" db="EMBL/GenBank/DDBJ databases">
        <authorList>
            <person name="Rodriguez Cubillos JULIANA M."/>
            <person name="De Vega J."/>
        </authorList>
    </citation>
    <scope>NUCLEOTIDE SEQUENCE</scope>
</reference>
<organism evidence="1 2">
    <name type="scientific">Trifolium pratense</name>
    <name type="common">Red clover</name>
    <dbReference type="NCBI Taxonomy" id="57577"/>
    <lineage>
        <taxon>Eukaryota</taxon>
        <taxon>Viridiplantae</taxon>
        <taxon>Streptophyta</taxon>
        <taxon>Embryophyta</taxon>
        <taxon>Tracheophyta</taxon>
        <taxon>Spermatophyta</taxon>
        <taxon>Magnoliopsida</taxon>
        <taxon>eudicotyledons</taxon>
        <taxon>Gunneridae</taxon>
        <taxon>Pentapetalae</taxon>
        <taxon>rosids</taxon>
        <taxon>fabids</taxon>
        <taxon>Fabales</taxon>
        <taxon>Fabaceae</taxon>
        <taxon>Papilionoideae</taxon>
        <taxon>50 kb inversion clade</taxon>
        <taxon>NPAAA clade</taxon>
        <taxon>Hologalegina</taxon>
        <taxon>IRL clade</taxon>
        <taxon>Trifolieae</taxon>
        <taxon>Trifolium</taxon>
    </lineage>
</organism>